<organism evidence="1">
    <name type="scientific">Anguilla anguilla</name>
    <name type="common">European freshwater eel</name>
    <name type="synonym">Muraena anguilla</name>
    <dbReference type="NCBI Taxonomy" id="7936"/>
    <lineage>
        <taxon>Eukaryota</taxon>
        <taxon>Metazoa</taxon>
        <taxon>Chordata</taxon>
        <taxon>Craniata</taxon>
        <taxon>Vertebrata</taxon>
        <taxon>Euteleostomi</taxon>
        <taxon>Actinopterygii</taxon>
        <taxon>Neopterygii</taxon>
        <taxon>Teleostei</taxon>
        <taxon>Anguilliformes</taxon>
        <taxon>Anguillidae</taxon>
        <taxon>Anguilla</taxon>
    </lineage>
</organism>
<reference evidence="1" key="2">
    <citation type="journal article" date="2015" name="Fish Shellfish Immunol.">
        <title>Early steps in the European eel (Anguilla anguilla)-Vibrio vulnificus interaction in the gills: Role of the RtxA13 toxin.</title>
        <authorList>
            <person name="Callol A."/>
            <person name="Pajuelo D."/>
            <person name="Ebbesson L."/>
            <person name="Teles M."/>
            <person name="MacKenzie S."/>
            <person name="Amaro C."/>
        </authorList>
    </citation>
    <scope>NUCLEOTIDE SEQUENCE</scope>
</reference>
<protein>
    <submittedName>
        <fullName evidence="1">Uncharacterized protein</fullName>
    </submittedName>
</protein>
<proteinExistence type="predicted"/>
<accession>A0A0E9XLF8</accession>
<name>A0A0E9XLF8_ANGAN</name>
<reference evidence="1" key="1">
    <citation type="submission" date="2014-11" db="EMBL/GenBank/DDBJ databases">
        <authorList>
            <person name="Amaro Gonzalez C."/>
        </authorList>
    </citation>
    <scope>NUCLEOTIDE SEQUENCE</scope>
</reference>
<dbReference type="EMBL" id="GBXM01005902">
    <property type="protein sequence ID" value="JAI02676.1"/>
    <property type="molecule type" value="Transcribed_RNA"/>
</dbReference>
<sequence length="29" mass="3356">MVTFRKPQLKFHNSSVTVCYCCNFNIATC</sequence>
<evidence type="ECO:0000313" key="1">
    <source>
        <dbReference type="EMBL" id="JAI02676.1"/>
    </source>
</evidence>
<dbReference type="AlphaFoldDB" id="A0A0E9XLF8"/>